<name>A0A7V7GTK9_9GAMM</name>
<comment type="caution">
    <text evidence="3">The sequence shown here is derived from an EMBL/GenBank/DDBJ whole genome shotgun (WGS) entry which is preliminary data.</text>
</comment>
<keyword evidence="3" id="KW-0969">Cilium</keyword>
<dbReference type="Pfam" id="PF02120">
    <property type="entry name" value="Flg_hook"/>
    <property type="match status" value="1"/>
</dbReference>
<evidence type="ECO:0000313" key="3">
    <source>
        <dbReference type="EMBL" id="KAA0694603.1"/>
    </source>
</evidence>
<feature type="domain" description="Flagellar hook-length control protein-like C-terminal" evidence="2">
    <location>
        <begin position="468"/>
        <end position="546"/>
    </location>
</feature>
<proteinExistence type="predicted"/>
<dbReference type="InterPro" id="IPR038610">
    <property type="entry name" value="FliK-like_C_sf"/>
</dbReference>
<keyword evidence="3" id="KW-0966">Cell projection</keyword>
<protein>
    <submittedName>
        <fullName evidence="3">Flagellar hook-length control protein FliK</fullName>
    </submittedName>
</protein>
<organism evidence="3 4">
    <name type="scientific">Halopseudomonas laoshanensis</name>
    <dbReference type="NCBI Taxonomy" id="2268758"/>
    <lineage>
        <taxon>Bacteria</taxon>
        <taxon>Pseudomonadati</taxon>
        <taxon>Pseudomonadota</taxon>
        <taxon>Gammaproteobacteria</taxon>
        <taxon>Pseudomonadales</taxon>
        <taxon>Pseudomonadaceae</taxon>
        <taxon>Halopseudomonas</taxon>
    </lineage>
</organism>
<dbReference type="EMBL" id="QOVF01000002">
    <property type="protein sequence ID" value="KAA0694603.1"/>
    <property type="molecule type" value="Genomic_DNA"/>
</dbReference>
<reference evidence="3 4" key="1">
    <citation type="submission" date="2018-07" db="EMBL/GenBank/DDBJ databases">
        <title>Pseudomonas laoshanensis sp. nov., isolated from soil.</title>
        <authorList>
            <person name="Sun J."/>
            <person name="Yu L."/>
            <person name="Wang M."/>
            <person name="Zhang C."/>
        </authorList>
    </citation>
    <scope>NUCLEOTIDE SEQUENCE [LARGE SCALE GENOMIC DNA]</scope>
    <source>
        <strain evidence="3 4">Y22</strain>
    </source>
</reference>
<keyword evidence="4" id="KW-1185">Reference proteome</keyword>
<gene>
    <name evidence="3" type="ORF">DT594_06815</name>
</gene>
<accession>A0A7V7GTK9</accession>
<dbReference type="Proteomes" id="UP000463138">
    <property type="component" value="Unassembled WGS sequence"/>
</dbReference>
<dbReference type="AlphaFoldDB" id="A0A7V7GTK9"/>
<dbReference type="Gene3D" id="3.30.750.140">
    <property type="match status" value="1"/>
</dbReference>
<evidence type="ECO:0000313" key="4">
    <source>
        <dbReference type="Proteomes" id="UP000463138"/>
    </source>
</evidence>
<evidence type="ECO:0000259" key="2">
    <source>
        <dbReference type="Pfam" id="PF02120"/>
    </source>
</evidence>
<dbReference type="InterPro" id="IPR021136">
    <property type="entry name" value="Flagellar_hook_control-like_C"/>
</dbReference>
<sequence length="559" mass="58748">MSADFRLPPSTPSPSVTGPVARPADPAAVALQLLRPIDALLFPPGQTTRAEVLTSTPKGGEFELLLRLAQNTTAPAQQVVATSPRAVPSGAALVLQAISQTQLMAVLQPSGKAPAAEMLTRLDPAVFPPGSSVQAQVVSQQVLAQGEQQRFAIIARLLEGAASGSSLSLTSSKPLDPGTLITALVGSQGELRIPDPARQQLTLALLQGLKDSLQRQGSSEPLFNSLQKLSQSLGQTPGQSAAPGVAAPAMPASVQSAMQQVLQQVASLQQLMTPAGVEQAVQRSGAFLEPNLAQLAGLLKGAAAETAAAPAGTNPSPALSKLLAALSTLPVSPATPPLPGADLKASLIHLAISLQQQLSPGAIKELALPFSPWKQGAGGATEQSFPVASRVVQGMTDAPDLGALLRLTAALLSRIQHHQLQSLGQSQSFSDGSSQTVWQLEIPVRDGQQFSHVQVRIQRDDSAPEARQVEKTPHWEVRLAFNLDQLGSLQAIAKLYKGRVSSEFWAEQPQTLSLLDGELRLLRDRLLAKGLDVGELSCHQGMPPQPNQALQQRWIDEVT</sequence>
<evidence type="ECO:0000256" key="1">
    <source>
        <dbReference type="SAM" id="MobiDB-lite"/>
    </source>
</evidence>
<feature type="compositionally biased region" description="Low complexity" evidence="1">
    <location>
        <begin position="13"/>
        <end position="22"/>
    </location>
</feature>
<dbReference type="OrthoDB" id="6113047at2"/>
<keyword evidence="3" id="KW-0282">Flagellum</keyword>
<feature type="region of interest" description="Disordered" evidence="1">
    <location>
        <begin position="1"/>
        <end position="22"/>
    </location>
</feature>